<keyword evidence="2" id="KW-1185">Reference proteome</keyword>
<dbReference type="Proteomes" id="UP000018542">
    <property type="component" value="Chromosome"/>
</dbReference>
<sequence>MTGTSETASPRPPLAERLARNADGILEQIAAEYGVSTLDVVRALPGEHRALVDGTRFADVMAAIGEWGAILFIVHTRHIVLECEGVLPPGTFGRGYYNIHGDSPIGGHIRAEGCKTIAFVSRPFMGRESRSVQFFSEDGEAMFKIFVRRDEARNLIADQVARFDALRGELSR</sequence>
<dbReference type="KEGG" id="hni:W911_12935"/>
<gene>
    <name evidence="1" type="ORF">W911_12935</name>
</gene>
<evidence type="ECO:0000313" key="2">
    <source>
        <dbReference type="Proteomes" id="UP000018542"/>
    </source>
</evidence>
<dbReference type="Gene3D" id="3.40.1570.10">
    <property type="entry name" value="HemS/ChuS/ChuX like domains"/>
    <property type="match status" value="1"/>
</dbReference>
<dbReference type="STRING" id="1029756.W911_12935"/>
<name>V5SE05_9HYPH</name>
<dbReference type="AlphaFoldDB" id="V5SE05"/>
<dbReference type="InterPro" id="IPR053733">
    <property type="entry name" value="Heme_Transport_Util_sf"/>
</dbReference>
<dbReference type="InterPro" id="IPR010413">
    <property type="entry name" value="HutX-like"/>
</dbReference>
<reference evidence="1 2" key="1">
    <citation type="journal article" date="2014" name="Genome Announc.">
        <title>Complete Genome Sequence of Hyphomicrobium nitrativorans Strain NL23, a Denitrifying Bacterium Isolated from Biofilm of a Methanol-Fed Denitrification System Treating Seawater at the Montreal Biodome.</title>
        <authorList>
            <person name="Martineau C."/>
            <person name="Villeneuve C."/>
            <person name="Mauffrey F."/>
            <person name="Villemur R."/>
        </authorList>
    </citation>
    <scope>NUCLEOTIDE SEQUENCE [LARGE SCALE GENOMIC DNA]</scope>
    <source>
        <strain evidence="1">NL23</strain>
    </source>
</reference>
<protein>
    <recommendedName>
        <fullName evidence="3">Heme utilization protein HuvX</fullName>
    </recommendedName>
</protein>
<evidence type="ECO:0008006" key="3">
    <source>
        <dbReference type="Google" id="ProtNLM"/>
    </source>
</evidence>
<dbReference type="PIRSF" id="PIRSF030840">
    <property type="entry name" value="DUF1008"/>
    <property type="match status" value="1"/>
</dbReference>
<dbReference type="NCBIfam" id="TIGR04108">
    <property type="entry name" value="HutX"/>
    <property type="match status" value="1"/>
</dbReference>
<dbReference type="OrthoDB" id="8781266at2"/>
<dbReference type="PATRIC" id="fig|1029756.8.peg.2691"/>
<dbReference type="CDD" id="cd16829">
    <property type="entry name" value="ChuX_HutX-like"/>
    <property type="match status" value="1"/>
</dbReference>
<dbReference type="Pfam" id="PF06228">
    <property type="entry name" value="ChuX_HutX"/>
    <property type="match status" value="1"/>
</dbReference>
<dbReference type="SUPFAM" id="SSF144064">
    <property type="entry name" value="Heme iron utilization protein-like"/>
    <property type="match status" value="1"/>
</dbReference>
<proteinExistence type="predicted"/>
<dbReference type="EMBL" id="CP006912">
    <property type="protein sequence ID" value="AHB49106.1"/>
    <property type="molecule type" value="Genomic_DNA"/>
</dbReference>
<accession>V5SE05</accession>
<dbReference type="RefSeq" id="WP_023787920.1">
    <property type="nucleotide sequence ID" value="NC_022997.1"/>
</dbReference>
<organism evidence="1 2">
    <name type="scientific">Hyphomicrobium nitrativorans NL23</name>
    <dbReference type="NCBI Taxonomy" id="1029756"/>
    <lineage>
        <taxon>Bacteria</taxon>
        <taxon>Pseudomonadati</taxon>
        <taxon>Pseudomonadota</taxon>
        <taxon>Alphaproteobacteria</taxon>
        <taxon>Hyphomicrobiales</taxon>
        <taxon>Hyphomicrobiaceae</taxon>
        <taxon>Hyphomicrobium</taxon>
    </lineage>
</organism>
<evidence type="ECO:0000313" key="1">
    <source>
        <dbReference type="EMBL" id="AHB49106.1"/>
    </source>
</evidence>
<dbReference type="HOGENOM" id="CLU_106714_1_0_5"/>